<organism evidence="2 3">
    <name type="scientific">Penicillium subrubescens</name>
    <dbReference type="NCBI Taxonomy" id="1316194"/>
    <lineage>
        <taxon>Eukaryota</taxon>
        <taxon>Fungi</taxon>
        <taxon>Dikarya</taxon>
        <taxon>Ascomycota</taxon>
        <taxon>Pezizomycotina</taxon>
        <taxon>Eurotiomycetes</taxon>
        <taxon>Eurotiomycetidae</taxon>
        <taxon>Eurotiales</taxon>
        <taxon>Aspergillaceae</taxon>
        <taxon>Penicillium</taxon>
    </lineage>
</organism>
<keyword evidence="1" id="KW-0472">Membrane</keyword>
<sequence>MTVSYQNTLFPDDEILRLLFKAARSSKRDIIVDFLSGITADYTQLLADVIKTRQRVWTNAKRSTFDDRGLILPESPYVFLLATSSYLVPVASFAILSIGAAICPMCKLLQLDPTQFTTENILI</sequence>
<keyword evidence="1" id="KW-0812">Transmembrane</keyword>
<evidence type="ECO:0000313" key="2">
    <source>
        <dbReference type="EMBL" id="OKP14271.1"/>
    </source>
</evidence>
<evidence type="ECO:0000256" key="1">
    <source>
        <dbReference type="SAM" id="Phobius"/>
    </source>
</evidence>
<reference evidence="2 3" key="1">
    <citation type="submission" date="2016-10" db="EMBL/GenBank/DDBJ databases">
        <title>Genome sequence of the ascomycete fungus Penicillium subrubescens.</title>
        <authorList>
            <person name="De Vries R.P."/>
            <person name="Peng M."/>
            <person name="Dilokpimol A."/>
            <person name="Hilden K."/>
            <person name="Makela M.R."/>
            <person name="Grigoriev I."/>
            <person name="Riley R."/>
            <person name="Granchi Z."/>
        </authorList>
    </citation>
    <scope>NUCLEOTIDE SEQUENCE [LARGE SCALE GENOMIC DNA]</scope>
    <source>
        <strain evidence="2 3">CBS 132785</strain>
    </source>
</reference>
<proteinExistence type="predicted"/>
<dbReference type="STRING" id="1316194.A0A1Q5UP78"/>
<comment type="caution">
    <text evidence="2">The sequence shown here is derived from an EMBL/GenBank/DDBJ whole genome shotgun (WGS) entry which is preliminary data.</text>
</comment>
<evidence type="ECO:0000313" key="3">
    <source>
        <dbReference type="Proteomes" id="UP000186955"/>
    </source>
</evidence>
<gene>
    <name evidence="2" type="ORF">PENSUB_34</name>
</gene>
<protein>
    <submittedName>
        <fullName evidence="2">Uncharacterized protein</fullName>
    </submittedName>
</protein>
<dbReference type="EMBL" id="MNBE01000104">
    <property type="protein sequence ID" value="OKP14271.1"/>
    <property type="molecule type" value="Genomic_DNA"/>
</dbReference>
<keyword evidence="3" id="KW-1185">Reference proteome</keyword>
<keyword evidence="1" id="KW-1133">Transmembrane helix</keyword>
<feature type="transmembrane region" description="Helical" evidence="1">
    <location>
        <begin position="77"/>
        <end position="103"/>
    </location>
</feature>
<name>A0A1Q5UP78_9EURO</name>
<dbReference type="Proteomes" id="UP000186955">
    <property type="component" value="Unassembled WGS sequence"/>
</dbReference>
<dbReference type="AlphaFoldDB" id="A0A1Q5UP78"/>
<accession>A0A1Q5UP78</accession>